<proteinExistence type="predicted"/>
<protein>
    <submittedName>
        <fullName evidence="1">Uncharacterized protein</fullName>
    </submittedName>
</protein>
<sequence>MAKKLYVVEGPVPNEPENNTAAARRAWDKHNEDAIEVACLMQATMCSDLRKNMEDIDGYDMIVQLKGMFQTQARQERYDTMKKLIACRMQEGTFVSAHVFVMNFNMNGWVKTVPEIHGMLKTAEMNVQSNTNQILMVRSGGVTKPKPKKRVNNSKVKKKVNVVAKPATNNKQVAKPKPPPPEERQCFECNKMGHWKRNCSEYLAKLRSKRANGEGTSSGISIYEPEKWKKLKQGDMELIVGDGKRVPVLAAGTFHLSCPSGLIVILDNCLLGHISKAHMKRLQSKGILESTGQDSFEDYKSCLAGKLTKGSFTGIGERAKDLLGLIQTDVCGPFLNYV</sequence>
<evidence type="ECO:0000313" key="1">
    <source>
        <dbReference type="EMBL" id="KAI3798461.1"/>
    </source>
</evidence>
<dbReference type="EMBL" id="CM042028">
    <property type="protein sequence ID" value="KAI3798461.1"/>
    <property type="molecule type" value="Genomic_DNA"/>
</dbReference>
<evidence type="ECO:0000313" key="2">
    <source>
        <dbReference type="Proteomes" id="UP001056120"/>
    </source>
</evidence>
<accession>A0ACB9HTB9</accession>
<comment type="caution">
    <text evidence="1">The sequence shown here is derived from an EMBL/GenBank/DDBJ whole genome shotgun (WGS) entry which is preliminary data.</text>
</comment>
<gene>
    <name evidence="1" type="ORF">L1987_33738</name>
</gene>
<reference evidence="1 2" key="2">
    <citation type="journal article" date="2022" name="Mol. Ecol. Resour.">
        <title>The genomes of chicory, endive, great burdock and yacon provide insights into Asteraceae paleo-polyploidization history and plant inulin production.</title>
        <authorList>
            <person name="Fan W."/>
            <person name="Wang S."/>
            <person name="Wang H."/>
            <person name="Wang A."/>
            <person name="Jiang F."/>
            <person name="Liu H."/>
            <person name="Zhao H."/>
            <person name="Xu D."/>
            <person name="Zhang Y."/>
        </authorList>
    </citation>
    <scope>NUCLEOTIDE SEQUENCE [LARGE SCALE GENOMIC DNA]</scope>
    <source>
        <strain evidence="2">cv. Yunnan</strain>
        <tissue evidence="1">Leaves</tissue>
    </source>
</reference>
<dbReference type="Proteomes" id="UP001056120">
    <property type="component" value="Linkage Group LG11"/>
</dbReference>
<keyword evidence="2" id="KW-1185">Reference proteome</keyword>
<organism evidence="1 2">
    <name type="scientific">Smallanthus sonchifolius</name>
    <dbReference type="NCBI Taxonomy" id="185202"/>
    <lineage>
        <taxon>Eukaryota</taxon>
        <taxon>Viridiplantae</taxon>
        <taxon>Streptophyta</taxon>
        <taxon>Embryophyta</taxon>
        <taxon>Tracheophyta</taxon>
        <taxon>Spermatophyta</taxon>
        <taxon>Magnoliopsida</taxon>
        <taxon>eudicotyledons</taxon>
        <taxon>Gunneridae</taxon>
        <taxon>Pentapetalae</taxon>
        <taxon>asterids</taxon>
        <taxon>campanulids</taxon>
        <taxon>Asterales</taxon>
        <taxon>Asteraceae</taxon>
        <taxon>Asteroideae</taxon>
        <taxon>Heliantheae alliance</taxon>
        <taxon>Millerieae</taxon>
        <taxon>Smallanthus</taxon>
    </lineage>
</organism>
<name>A0ACB9HTB9_9ASTR</name>
<reference evidence="2" key="1">
    <citation type="journal article" date="2022" name="Mol. Ecol. Resour.">
        <title>The genomes of chicory, endive, great burdock and yacon provide insights into Asteraceae palaeo-polyploidization history and plant inulin production.</title>
        <authorList>
            <person name="Fan W."/>
            <person name="Wang S."/>
            <person name="Wang H."/>
            <person name="Wang A."/>
            <person name="Jiang F."/>
            <person name="Liu H."/>
            <person name="Zhao H."/>
            <person name="Xu D."/>
            <person name="Zhang Y."/>
        </authorList>
    </citation>
    <scope>NUCLEOTIDE SEQUENCE [LARGE SCALE GENOMIC DNA]</scope>
    <source>
        <strain evidence="2">cv. Yunnan</strain>
    </source>
</reference>